<comment type="similarity">
    <text evidence="2 5">Belongs to the lunapark family.</text>
</comment>
<feature type="compositionally biased region" description="Low complexity" evidence="6">
    <location>
        <begin position="294"/>
        <end position="304"/>
    </location>
</feature>
<name>A0A667WPX6_9TELE</name>
<keyword evidence="5" id="KW-0812">Transmembrane</keyword>
<evidence type="ECO:0000256" key="3">
    <source>
        <dbReference type="ARBA" id="ARBA00047002"/>
    </source>
</evidence>
<keyword evidence="5" id="KW-1133">Transmembrane helix</keyword>
<dbReference type="GO" id="GO:0042802">
    <property type="term" value="F:identical protein binding"/>
    <property type="evidence" value="ECO:0007669"/>
    <property type="project" value="UniProtKB-UniRule"/>
</dbReference>
<dbReference type="GO" id="GO:1903373">
    <property type="term" value="P:positive regulation of endoplasmic reticulum tubular network organization"/>
    <property type="evidence" value="ECO:0007669"/>
    <property type="project" value="UniProtKB-UniRule"/>
</dbReference>
<keyword evidence="5" id="KW-0472">Membrane</keyword>
<evidence type="ECO:0000256" key="1">
    <source>
        <dbReference type="ARBA" id="ARBA00004215"/>
    </source>
</evidence>
<feature type="domain" description="Lunapark zinc ribbon" evidence="7">
    <location>
        <begin position="205"/>
        <end position="254"/>
    </location>
</feature>
<dbReference type="GO" id="GO:0071788">
    <property type="term" value="P:endoplasmic reticulum tubular network maintenance"/>
    <property type="evidence" value="ECO:0007669"/>
    <property type="project" value="UniProtKB-UniRule"/>
</dbReference>
<dbReference type="Pfam" id="PF10058">
    <property type="entry name" value="Zn_ribbon_10"/>
    <property type="match status" value="1"/>
</dbReference>
<feature type="transmembrane region" description="Helical" evidence="5">
    <location>
        <begin position="53"/>
        <end position="73"/>
    </location>
</feature>
<dbReference type="InterPro" id="IPR040115">
    <property type="entry name" value="Lnp"/>
</dbReference>
<comment type="subunit">
    <text evidence="3 5">Homodimer; homodimerization requires the C4-type zinc finger motif and decreases during mitosis in a phosphorylation-dependent manner.</text>
</comment>
<evidence type="ECO:0000259" key="7">
    <source>
        <dbReference type="Pfam" id="PF10058"/>
    </source>
</evidence>
<keyword evidence="5" id="KW-0256">Endoplasmic reticulum</keyword>
<keyword evidence="5" id="KW-0863">Zinc-finger</keyword>
<dbReference type="InterPro" id="IPR019273">
    <property type="entry name" value="Lunapark_Znf"/>
</dbReference>
<protein>
    <recommendedName>
        <fullName evidence="4 5">Endoplasmic reticulum junction formation protein lunapark</fullName>
    </recommendedName>
</protein>
<evidence type="ECO:0000256" key="5">
    <source>
        <dbReference type="RuleBase" id="RU367073"/>
    </source>
</evidence>
<sequence>MRLNINPSVSPLLFIQAKPTTVEQLEKLDKEIKELEEFRAKNQRMLKLWVGRLLLYSSVIYLLTCLTVYYLYLPEQWSQRLFMSLPFFIFPVLVWFTRKLLIFLFSKRTERNIVLLCLQLDEVMETETYKTAKLILERFDPEAKRKAVSMALCAVPLSAPGGPPERSGLSASVQQGAVPRTPCSPIPGVGPPLARPILPRERGAVDRVIEYLVGDGPQNRYALICQQCFSHNGMALKEEFEYLAFRCAYCYFLNPARKIRPQAPRLPEFSYERRLRSDSPSPRPSPRSNRDSEGSAPPSGAPSSFCETPSCSKSTTLFSIGQCVFCFFFQL</sequence>
<keyword evidence="5" id="KW-0862">Zinc</keyword>
<feature type="transmembrane region" description="Helical" evidence="5">
    <location>
        <begin position="85"/>
        <end position="105"/>
    </location>
</feature>
<dbReference type="PANTHER" id="PTHR22166:SF12">
    <property type="entry name" value="ENDOPLASMIC RETICULUM JUNCTION FORMATION PROTEIN LUNAPARK"/>
    <property type="match status" value="1"/>
</dbReference>
<reference evidence="8" key="2">
    <citation type="submission" date="2025-08" db="UniProtKB">
        <authorList>
            <consortium name="Ensembl"/>
        </authorList>
    </citation>
    <scope>IDENTIFICATION</scope>
</reference>
<proteinExistence type="inferred from homology"/>
<comment type="subcellular location">
    <subcellularLocation>
        <location evidence="1 5">Endoplasmic reticulum membrane</location>
        <topology evidence="1 5">Multi-pass membrane protein</topology>
        <orientation evidence="1 5">Cytoplasmic side</orientation>
    </subcellularLocation>
</comment>
<dbReference type="PANTHER" id="PTHR22166">
    <property type="entry name" value="ENDOPLASMIC RETICULUM JUNCTION FORMATION PROTEIN LUNAPARK"/>
    <property type="match status" value="1"/>
</dbReference>
<reference evidence="8" key="3">
    <citation type="submission" date="2025-09" db="UniProtKB">
        <authorList>
            <consortium name="Ensembl"/>
        </authorList>
    </citation>
    <scope>IDENTIFICATION</scope>
</reference>
<keyword evidence="9" id="KW-1185">Reference proteome</keyword>
<evidence type="ECO:0000256" key="4">
    <source>
        <dbReference type="ARBA" id="ARBA00049772"/>
    </source>
</evidence>
<dbReference type="GO" id="GO:0008270">
    <property type="term" value="F:zinc ion binding"/>
    <property type="evidence" value="ECO:0007669"/>
    <property type="project" value="UniProtKB-KW"/>
</dbReference>
<reference evidence="8" key="1">
    <citation type="submission" date="2019-06" db="EMBL/GenBank/DDBJ databases">
        <authorList>
            <consortium name="Wellcome Sanger Institute Data Sharing"/>
        </authorList>
    </citation>
    <scope>NUCLEOTIDE SEQUENCE [LARGE SCALE GENOMIC DNA]</scope>
</reference>
<comment type="domain">
    <text evidence="5">The C4-type zinc finger motif is necessary both for its ER three-way tubular junction localization and formation.</text>
</comment>
<evidence type="ECO:0000313" key="9">
    <source>
        <dbReference type="Proteomes" id="UP000472263"/>
    </source>
</evidence>
<organism evidence="8 9">
    <name type="scientific">Myripristis murdjan</name>
    <name type="common">pinecone soldierfish</name>
    <dbReference type="NCBI Taxonomy" id="586833"/>
    <lineage>
        <taxon>Eukaryota</taxon>
        <taxon>Metazoa</taxon>
        <taxon>Chordata</taxon>
        <taxon>Craniata</taxon>
        <taxon>Vertebrata</taxon>
        <taxon>Euteleostomi</taxon>
        <taxon>Actinopterygii</taxon>
        <taxon>Neopterygii</taxon>
        <taxon>Teleostei</taxon>
        <taxon>Neoteleostei</taxon>
        <taxon>Acanthomorphata</taxon>
        <taxon>Holocentriformes</taxon>
        <taxon>Holocentridae</taxon>
        <taxon>Myripristis</taxon>
    </lineage>
</organism>
<dbReference type="Proteomes" id="UP000472263">
    <property type="component" value="Chromosome 15"/>
</dbReference>
<feature type="region of interest" description="Disordered" evidence="6">
    <location>
        <begin position="270"/>
        <end position="305"/>
    </location>
</feature>
<dbReference type="GO" id="GO:0098826">
    <property type="term" value="C:endoplasmic reticulum tubular network membrane"/>
    <property type="evidence" value="ECO:0007669"/>
    <property type="project" value="UniProtKB-UniRule"/>
</dbReference>
<dbReference type="InParanoid" id="A0A667WPX6"/>
<evidence type="ECO:0000313" key="8">
    <source>
        <dbReference type="Ensembl" id="ENSMMDP00005002544.1"/>
    </source>
</evidence>
<accession>A0A667WPX6</accession>
<dbReference type="GeneTree" id="ENSGT00390000001859"/>
<dbReference type="Ensembl" id="ENSMMDT00005002585.1">
    <property type="protein sequence ID" value="ENSMMDP00005002544.1"/>
    <property type="gene ID" value="ENSMMDG00005001408.1"/>
</dbReference>
<evidence type="ECO:0000256" key="2">
    <source>
        <dbReference type="ARBA" id="ARBA00009940"/>
    </source>
</evidence>
<comment type="function">
    <text evidence="5">Plays a role in determining ER morphology.</text>
</comment>
<keyword evidence="5" id="KW-0479">Metal-binding</keyword>
<evidence type="ECO:0000256" key="6">
    <source>
        <dbReference type="SAM" id="MobiDB-lite"/>
    </source>
</evidence>
<dbReference type="AlphaFoldDB" id="A0A667WPX6"/>